<dbReference type="SMART" id="SM00354">
    <property type="entry name" value="HTH_LACI"/>
    <property type="match status" value="1"/>
</dbReference>
<dbReference type="InterPro" id="IPR010982">
    <property type="entry name" value="Lambda_DNA-bd_dom_sf"/>
</dbReference>
<dbReference type="SUPFAM" id="SSF53822">
    <property type="entry name" value="Periplasmic binding protein-like I"/>
    <property type="match status" value="1"/>
</dbReference>
<dbReference type="PANTHER" id="PTHR30146">
    <property type="entry name" value="LACI-RELATED TRANSCRIPTIONAL REPRESSOR"/>
    <property type="match status" value="1"/>
</dbReference>
<name>A0A5R8QET7_9FIRM</name>
<dbReference type="AlphaFoldDB" id="A0A5R8QET7"/>
<dbReference type="PANTHER" id="PTHR30146:SF148">
    <property type="entry name" value="HTH-TYPE TRANSCRIPTIONAL REPRESSOR PURR-RELATED"/>
    <property type="match status" value="1"/>
</dbReference>
<dbReference type="InterPro" id="IPR028082">
    <property type="entry name" value="Peripla_BP_I"/>
</dbReference>
<dbReference type="Proteomes" id="UP000306912">
    <property type="component" value="Unassembled WGS sequence"/>
</dbReference>
<dbReference type="InterPro" id="IPR001761">
    <property type="entry name" value="Peripla_BP/Lac1_sug-bd_dom"/>
</dbReference>
<reference evidence="6 7" key="1">
    <citation type="submission" date="2019-05" db="EMBL/GenBank/DDBJ databases">
        <title>Culicoidintestinum kansasii gen. nov., sp. nov. from the gastrointestinal tract of the biting midge, Culicoides sonorensis.</title>
        <authorList>
            <person name="Neupane S."/>
            <person name="Ghosh A."/>
            <person name="Gunther S."/>
            <person name="Martin K."/>
            <person name="Zurek L."/>
        </authorList>
    </citation>
    <scope>NUCLEOTIDE SEQUENCE [LARGE SCALE GENOMIC DNA]</scope>
    <source>
        <strain evidence="6 7">CS-1</strain>
    </source>
</reference>
<dbReference type="EMBL" id="VBWP01000002">
    <property type="protein sequence ID" value="TLG76525.1"/>
    <property type="molecule type" value="Genomic_DNA"/>
</dbReference>
<evidence type="ECO:0000256" key="1">
    <source>
        <dbReference type="ARBA" id="ARBA00022491"/>
    </source>
</evidence>
<dbReference type="InParanoid" id="A0A5R8QET7"/>
<comment type="caution">
    <text evidence="6">The sequence shown here is derived from an EMBL/GenBank/DDBJ whole genome shotgun (WGS) entry which is preliminary data.</text>
</comment>
<evidence type="ECO:0000256" key="3">
    <source>
        <dbReference type="ARBA" id="ARBA00023125"/>
    </source>
</evidence>
<dbReference type="Gene3D" id="3.40.50.2300">
    <property type="match status" value="2"/>
</dbReference>
<dbReference type="GO" id="GO:0000976">
    <property type="term" value="F:transcription cis-regulatory region binding"/>
    <property type="evidence" value="ECO:0007669"/>
    <property type="project" value="TreeGrafter"/>
</dbReference>
<gene>
    <name evidence="6" type="ORF">FEZ08_02610</name>
</gene>
<keyword evidence="4" id="KW-0804">Transcription</keyword>
<dbReference type="SUPFAM" id="SSF47413">
    <property type="entry name" value="lambda repressor-like DNA-binding domains"/>
    <property type="match status" value="1"/>
</dbReference>
<evidence type="ECO:0000313" key="7">
    <source>
        <dbReference type="Proteomes" id="UP000306912"/>
    </source>
</evidence>
<dbReference type="InterPro" id="IPR000843">
    <property type="entry name" value="HTH_LacI"/>
</dbReference>
<sequence length="339" mass="37297">MGAVKMGITIKDIAKQANVSVTTVSLVMNNKADHISEKTKQKIFQVVEEMDYKPSQVARSLVTSKSKTIALIVPDISNPFFSEIAKGISDVLYQEGYNLFLSTSYDNIEQELQSITSLAEYSIDGLIISTVNTNDSQYEAVLSKLNIPLILLDRHSVLKRYTSIGVADKDGGYQATQYLLDKGHKQIACITGNADIRNLQERLAGYREALEQHGVAFNEKLVEHAELTIEGGYMATKNILEKQAVSAIFACNDLMALGVYQAALERGLKIPEHLSVVGFDDIPLSKYLNPKLTTMHQPIYQIGTAAANSILAAVIDGKTKPEDIVFDLHLVERDSVSTL</sequence>
<evidence type="ECO:0000259" key="5">
    <source>
        <dbReference type="PROSITE" id="PS50932"/>
    </source>
</evidence>
<dbReference type="PRINTS" id="PR00036">
    <property type="entry name" value="HTHLACI"/>
</dbReference>
<dbReference type="PROSITE" id="PS50932">
    <property type="entry name" value="HTH_LACI_2"/>
    <property type="match status" value="1"/>
</dbReference>
<dbReference type="Pfam" id="PF00532">
    <property type="entry name" value="Peripla_BP_1"/>
    <property type="match status" value="1"/>
</dbReference>
<evidence type="ECO:0000256" key="4">
    <source>
        <dbReference type="ARBA" id="ARBA00023163"/>
    </source>
</evidence>
<feature type="domain" description="HTH lacI-type" evidence="5">
    <location>
        <begin position="8"/>
        <end position="63"/>
    </location>
</feature>
<keyword evidence="1" id="KW-0678">Repressor</keyword>
<dbReference type="FunCoup" id="A0A5R8QET7">
    <property type="interactions" value="67"/>
</dbReference>
<evidence type="ECO:0000256" key="2">
    <source>
        <dbReference type="ARBA" id="ARBA00023015"/>
    </source>
</evidence>
<keyword evidence="2" id="KW-0805">Transcription regulation</keyword>
<dbReference type="OrthoDB" id="308642at2"/>
<keyword evidence="7" id="KW-1185">Reference proteome</keyword>
<accession>A0A5R8QET7</accession>
<dbReference type="Gene3D" id="1.10.260.40">
    <property type="entry name" value="lambda repressor-like DNA-binding domains"/>
    <property type="match status" value="1"/>
</dbReference>
<dbReference type="PROSITE" id="PS00356">
    <property type="entry name" value="HTH_LACI_1"/>
    <property type="match status" value="1"/>
</dbReference>
<dbReference type="GO" id="GO:0003700">
    <property type="term" value="F:DNA-binding transcription factor activity"/>
    <property type="evidence" value="ECO:0007669"/>
    <property type="project" value="TreeGrafter"/>
</dbReference>
<organism evidence="6 7">
    <name type="scientific">Culicoidibacter larvae</name>
    <dbReference type="NCBI Taxonomy" id="2579976"/>
    <lineage>
        <taxon>Bacteria</taxon>
        <taxon>Bacillati</taxon>
        <taxon>Bacillota</taxon>
        <taxon>Culicoidibacteria</taxon>
        <taxon>Culicoidibacterales</taxon>
        <taxon>Culicoidibacteraceae</taxon>
        <taxon>Culicoidibacter</taxon>
    </lineage>
</organism>
<dbReference type="Pfam" id="PF00356">
    <property type="entry name" value="LacI"/>
    <property type="match status" value="1"/>
</dbReference>
<dbReference type="CDD" id="cd06267">
    <property type="entry name" value="PBP1_LacI_sugar_binding-like"/>
    <property type="match status" value="1"/>
</dbReference>
<keyword evidence="3" id="KW-0238">DNA-binding</keyword>
<proteinExistence type="predicted"/>
<evidence type="ECO:0000313" key="6">
    <source>
        <dbReference type="EMBL" id="TLG76525.1"/>
    </source>
</evidence>
<dbReference type="CDD" id="cd01392">
    <property type="entry name" value="HTH_LacI"/>
    <property type="match status" value="1"/>
</dbReference>
<protein>
    <submittedName>
        <fullName evidence="6">LacI family transcriptional regulator</fullName>
    </submittedName>
</protein>